<keyword evidence="1" id="KW-0862">Zinc</keyword>
<evidence type="ECO:0000313" key="4">
    <source>
        <dbReference type="Proteomes" id="UP000594261"/>
    </source>
</evidence>
<evidence type="ECO:0000256" key="1">
    <source>
        <dbReference type="PROSITE-ProRule" id="PRU00047"/>
    </source>
</evidence>
<dbReference type="Proteomes" id="UP000594261">
    <property type="component" value="Chromosome 5"/>
</dbReference>
<dbReference type="EMBL" id="LRBV02000005">
    <property type="status" value="NOT_ANNOTATED_CDS"/>
    <property type="molecule type" value="Genomic_DNA"/>
</dbReference>
<reference evidence="3" key="2">
    <citation type="submission" date="2021-01" db="UniProtKB">
        <authorList>
            <consortium name="EnsemblPlants"/>
        </authorList>
    </citation>
    <scope>IDENTIFICATION</scope>
</reference>
<evidence type="ECO:0000259" key="2">
    <source>
        <dbReference type="PROSITE" id="PS50158"/>
    </source>
</evidence>
<dbReference type="Pfam" id="PF14111">
    <property type="entry name" value="DUF4283"/>
    <property type="match status" value="1"/>
</dbReference>
<feature type="domain" description="CCHC-type" evidence="2">
    <location>
        <begin position="221"/>
        <end position="234"/>
    </location>
</feature>
<sequence>MASLKAALVDVKDHSTLISSHSRRNLWEKFRGYLQSLAFFEQMEAKSELDEEIEDIREGFAAISLSKETKQRIRALRTKALIVKVFGKTVGYNFLHAKLLSVWKPSGRLDMVDLGRNFYLLRFTVMDDLEMVLMKEAQVSSVVVWVKLNEFPIEYYDAEILRQIGKALGPVLRVDTHTETKARGRYAGLSVQVDVSKSLNTMVRIKQCNQAVVYEGVNKLCFSCGRLGHRREICSYTIKSSASPPKESSVHNDKEKAK</sequence>
<keyword evidence="1" id="KW-0863">Zinc-finger</keyword>
<dbReference type="PANTHER" id="PTHR31286">
    <property type="entry name" value="GLYCINE-RICH CELL WALL STRUCTURAL PROTEIN 1.8-LIKE"/>
    <property type="match status" value="1"/>
</dbReference>
<protein>
    <recommendedName>
        <fullName evidence="2">CCHC-type domain-containing protein</fullName>
    </recommendedName>
</protein>
<keyword evidence="4" id="KW-1185">Reference proteome</keyword>
<dbReference type="Gramene" id="QL05p046120:mrna">
    <property type="protein sequence ID" value="QL05p046120:mrna"/>
    <property type="gene ID" value="QL05p046120"/>
</dbReference>
<dbReference type="AlphaFoldDB" id="A0A7N2LRD1"/>
<dbReference type="InterPro" id="IPR001878">
    <property type="entry name" value="Znf_CCHC"/>
</dbReference>
<evidence type="ECO:0000313" key="3">
    <source>
        <dbReference type="EnsemblPlants" id="QL05p046120:mrna"/>
    </source>
</evidence>
<keyword evidence="1" id="KW-0479">Metal-binding</keyword>
<dbReference type="EnsemblPlants" id="QL05p046120:mrna">
    <property type="protein sequence ID" value="QL05p046120:mrna"/>
    <property type="gene ID" value="QL05p046120"/>
</dbReference>
<accession>A0A7N2LRD1</accession>
<proteinExistence type="predicted"/>
<reference evidence="3 4" key="1">
    <citation type="journal article" date="2016" name="G3 (Bethesda)">
        <title>First Draft Assembly and Annotation of the Genome of a California Endemic Oak Quercus lobata Nee (Fagaceae).</title>
        <authorList>
            <person name="Sork V.L."/>
            <person name="Fitz-Gibbon S.T."/>
            <person name="Puiu D."/>
            <person name="Crepeau M."/>
            <person name="Gugger P.F."/>
            <person name="Sherman R."/>
            <person name="Stevens K."/>
            <person name="Langley C.H."/>
            <person name="Pellegrini M."/>
            <person name="Salzberg S.L."/>
        </authorList>
    </citation>
    <scope>NUCLEOTIDE SEQUENCE [LARGE SCALE GENOMIC DNA]</scope>
    <source>
        <strain evidence="3 4">cv. SW786</strain>
    </source>
</reference>
<organism evidence="3 4">
    <name type="scientific">Quercus lobata</name>
    <name type="common">Valley oak</name>
    <dbReference type="NCBI Taxonomy" id="97700"/>
    <lineage>
        <taxon>Eukaryota</taxon>
        <taxon>Viridiplantae</taxon>
        <taxon>Streptophyta</taxon>
        <taxon>Embryophyta</taxon>
        <taxon>Tracheophyta</taxon>
        <taxon>Spermatophyta</taxon>
        <taxon>Magnoliopsida</taxon>
        <taxon>eudicotyledons</taxon>
        <taxon>Gunneridae</taxon>
        <taxon>Pentapetalae</taxon>
        <taxon>rosids</taxon>
        <taxon>fabids</taxon>
        <taxon>Fagales</taxon>
        <taxon>Fagaceae</taxon>
        <taxon>Quercus</taxon>
    </lineage>
</organism>
<dbReference type="InParanoid" id="A0A7N2LRD1"/>
<name>A0A7N2LRD1_QUELO</name>
<dbReference type="InterPro" id="IPR025558">
    <property type="entry name" value="DUF4283"/>
</dbReference>
<dbReference type="GO" id="GO:0008270">
    <property type="term" value="F:zinc ion binding"/>
    <property type="evidence" value="ECO:0007669"/>
    <property type="project" value="UniProtKB-KW"/>
</dbReference>
<dbReference type="PROSITE" id="PS50158">
    <property type="entry name" value="ZF_CCHC"/>
    <property type="match status" value="1"/>
</dbReference>
<dbReference type="OMA" id="YAWIHAN"/>
<dbReference type="InterPro" id="IPR040256">
    <property type="entry name" value="At4g02000-like"/>
</dbReference>
<dbReference type="GO" id="GO:0003676">
    <property type="term" value="F:nucleic acid binding"/>
    <property type="evidence" value="ECO:0007669"/>
    <property type="project" value="InterPro"/>
</dbReference>
<dbReference type="PANTHER" id="PTHR31286:SF99">
    <property type="entry name" value="DUF4283 DOMAIN-CONTAINING PROTEIN"/>
    <property type="match status" value="1"/>
</dbReference>